<dbReference type="InterPro" id="IPR011009">
    <property type="entry name" value="Kinase-like_dom_sf"/>
</dbReference>
<gene>
    <name evidence="1" type="ORF">K7X08_002842</name>
</gene>
<organism evidence="1 2">
    <name type="scientific">Anisodus acutangulus</name>
    <dbReference type="NCBI Taxonomy" id="402998"/>
    <lineage>
        <taxon>Eukaryota</taxon>
        <taxon>Viridiplantae</taxon>
        <taxon>Streptophyta</taxon>
        <taxon>Embryophyta</taxon>
        <taxon>Tracheophyta</taxon>
        <taxon>Spermatophyta</taxon>
        <taxon>Magnoliopsida</taxon>
        <taxon>eudicotyledons</taxon>
        <taxon>Gunneridae</taxon>
        <taxon>Pentapetalae</taxon>
        <taxon>asterids</taxon>
        <taxon>lamiids</taxon>
        <taxon>Solanales</taxon>
        <taxon>Solanaceae</taxon>
        <taxon>Solanoideae</taxon>
        <taxon>Hyoscyameae</taxon>
        <taxon>Anisodus</taxon>
    </lineage>
</organism>
<dbReference type="EMBL" id="JAJAGQ010000007">
    <property type="protein sequence ID" value="KAJ8557217.1"/>
    <property type="molecule type" value="Genomic_DNA"/>
</dbReference>
<sequence>MPAGGVAAAKALATNSKQGEKEFFTEVTLLEAISGRSSAQLLGEEQTLSWEERLQIALDVSHGIEYLHDGYEGCCYSCD</sequence>
<dbReference type="SUPFAM" id="SSF56112">
    <property type="entry name" value="Protein kinase-like (PK-like)"/>
    <property type="match status" value="1"/>
</dbReference>
<evidence type="ECO:0000313" key="1">
    <source>
        <dbReference type="EMBL" id="KAJ8557217.1"/>
    </source>
</evidence>
<comment type="caution">
    <text evidence="1">The sequence shown here is derived from an EMBL/GenBank/DDBJ whole genome shotgun (WGS) entry which is preliminary data.</text>
</comment>
<dbReference type="Proteomes" id="UP001152561">
    <property type="component" value="Unassembled WGS sequence"/>
</dbReference>
<protein>
    <submittedName>
        <fullName evidence="1">Uncharacterized protein</fullName>
    </submittedName>
</protein>
<dbReference type="Gene3D" id="1.10.510.10">
    <property type="entry name" value="Transferase(Phosphotransferase) domain 1"/>
    <property type="match status" value="1"/>
</dbReference>
<name>A0A9Q1RHD3_9SOLA</name>
<keyword evidence="2" id="KW-1185">Reference proteome</keyword>
<dbReference type="OrthoDB" id="4062651at2759"/>
<proteinExistence type="predicted"/>
<accession>A0A9Q1RHD3</accession>
<dbReference type="AlphaFoldDB" id="A0A9Q1RHD3"/>
<reference evidence="2" key="1">
    <citation type="journal article" date="2023" name="Proc. Natl. Acad. Sci. U.S.A.">
        <title>Genomic and structural basis for evolution of tropane alkaloid biosynthesis.</title>
        <authorList>
            <person name="Wanga Y.-J."/>
            <person name="Taina T."/>
            <person name="Yua J.-Y."/>
            <person name="Lia J."/>
            <person name="Xua B."/>
            <person name="Chenc J."/>
            <person name="D'Auriad J.C."/>
            <person name="Huanga J.-P."/>
            <person name="Huanga S.-X."/>
        </authorList>
    </citation>
    <scope>NUCLEOTIDE SEQUENCE [LARGE SCALE GENOMIC DNA]</scope>
    <source>
        <strain evidence="2">cv. KIB-2019</strain>
    </source>
</reference>
<evidence type="ECO:0000313" key="2">
    <source>
        <dbReference type="Proteomes" id="UP001152561"/>
    </source>
</evidence>